<evidence type="ECO:0000256" key="4">
    <source>
        <dbReference type="ARBA" id="ARBA00022679"/>
    </source>
</evidence>
<dbReference type="CDD" id="cd00082">
    <property type="entry name" value="HisKA"/>
    <property type="match status" value="1"/>
</dbReference>
<dbReference type="InterPro" id="IPR000700">
    <property type="entry name" value="PAS-assoc_C"/>
</dbReference>
<dbReference type="PANTHER" id="PTHR43711:SF31">
    <property type="entry name" value="HISTIDINE KINASE"/>
    <property type="match status" value="1"/>
</dbReference>
<dbReference type="InterPro" id="IPR035965">
    <property type="entry name" value="PAS-like_dom_sf"/>
</dbReference>
<gene>
    <name evidence="11" type="ORF">ABV300_07410</name>
</gene>
<dbReference type="FunFam" id="3.30.565.10:FF:000006">
    <property type="entry name" value="Sensor histidine kinase WalK"/>
    <property type="match status" value="1"/>
</dbReference>
<dbReference type="Gene3D" id="3.30.565.10">
    <property type="entry name" value="Histidine kinase-like ATPase, C-terminal domain"/>
    <property type="match status" value="1"/>
</dbReference>
<dbReference type="InterPro" id="IPR005467">
    <property type="entry name" value="His_kinase_dom"/>
</dbReference>
<dbReference type="InterPro" id="IPR050736">
    <property type="entry name" value="Sensor_HK_Regulatory"/>
</dbReference>
<dbReference type="SMART" id="SM00387">
    <property type="entry name" value="HATPase_c"/>
    <property type="match status" value="1"/>
</dbReference>
<dbReference type="GO" id="GO:0000155">
    <property type="term" value="F:phosphorelay sensor kinase activity"/>
    <property type="evidence" value="ECO:0007669"/>
    <property type="project" value="InterPro"/>
</dbReference>
<dbReference type="PRINTS" id="PR00344">
    <property type="entry name" value="BCTRLSENSOR"/>
</dbReference>
<dbReference type="Pfam" id="PF00512">
    <property type="entry name" value="HisKA"/>
    <property type="match status" value="1"/>
</dbReference>
<dbReference type="PROSITE" id="PS50112">
    <property type="entry name" value="PAS"/>
    <property type="match status" value="1"/>
</dbReference>
<protein>
    <recommendedName>
        <fullName evidence="2">histidine kinase</fullName>
        <ecNumber evidence="2">2.7.13.3</ecNumber>
    </recommendedName>
</protein>
<dbReference type="SUPFAM" id="SSF55785">
    <property type="entry name" value="PYP-like sensor domain (PAS domain)"/>
    <property type="match status" value="2"/>
</dbReference>
<organism evidence="11">
    <name type="scientific">Dehalogenimonas sp. 4OHTPN</name>
    <dbReference type="NCBI Taxonomy" id="3166643"/>
    <lineage>
        <taxon>Bacteria</taxon>
        <taxon>Bacillati</taxon>
        <taxon>Chloroflexota</taxon>
        <taxon>Dehalococcoidia</taxon>
        <taxon>Dehalococcoidales</taxon>
        <taxon>Dehalococcoidaceae</taxon>
        <taxon>Dehalogenimonas</taxon>
    </lineage>
</organism>
<dbReference type="SUPFAM" id="SSF47384">
    <property type="entry name" value="Homodimeric domain of signal transducing histidine kinase"/>
    <property type="match status" value="1"/>
</dbReference>
<dbReference type="InterPro" id="IPR036890">
    <property type="entry name" value="HATPase_C_sf"/>
</dbReference>
<dbReference type="NCBIfam" id="TIGR00229">
    <property type="entry name" value="sensory_box"/>
    <property type="match status" value="2"/>
</dbReference>
<keyword evidence="4" id="KW-0808">Transferase</keyword>
<dbReference type="FunFam" id="1.10.287.130:FF:000001">
    <property type="entry name" value="Two-component sensor histidine kinase"/>
    <property type="match status" value="1"/>
</dbReference>
<dbReference type="CDD" id="cd00130">
    <property type="entry name" value="PAS"/>
    <property type="match status" value="1"/>
</dbReference>
<evidence type="ECO:0000256" key="5">
    <source>
        <dbReference type="ARBA" id="ARBA00022777"/>
    </source>
</evidence>
<evidence type="ECO:0000256" key="2">
    <source>
        <dbReference type="ARBA" id="ARBA00012438"/>
    </source>
</evidence>
<dbReference type="InterPro" id="IPR000014">
    <property type="entry name" value="PAS"/>
</dbReference>
<evidence type="ECO:0000256" key="7">
    <source>
        <dbReference type="ARBA" id="ARBA00023136"/>
    </source>
</evidence>
<feature type="domain" description="PAC" evidence="10">
    <location>
        <begin position="85"/>
        <end position="135"/>
    </location>
</feature>
<evidence type="ECO:0000313" key="11">
    <source>
        <dbReference type="EMBL" id="XCH32973.1"/>
    </source>
</evidence>
<dbReference type="SUPFAM" id="SSF55874">
    <property type="entry name" value="ATPase domain of HSP90 chaperone/DNA topoisomerase II/histidine kinase"/>
    <property type="match status" value="1"/>
</dbReference>
<dbReference type="Gene3D" id="1.10.287.130">
    <property type="match status" value="1"/>
</dbReference>
<dbReference type="Pfam" id="PF13188">
    <property type="entry name" value="PAS_8"/>
    <property type="match status" value="1"/>
</dbReference>
<sequence>MNDDISELDYLTERYQAIFNEARDGIVLIESETGRIIDANQEYQRQTGRNLDTLKTLHVWQTRAPEKQEEAATFFTNLKIQGMTSPIETEFQRPDGTICPVEFIGRKIQIGKCFFYLSITRDITERRQIENRLRESEILYKAIFETTGTAMAIDDAARKLKLVNNRFAILSGYEKEELEGKRSWTEFIDTKYIQSMTSLSDQRKSHPEHKDPHTYEFEWIDKFGHKRNILINSDTIVGTQMTVASLLDITDYKQAVIETEKAKNEANALRESERLKTELLSMVSHELRTPLTAIKGLVTSLLRKDISWDRVEVRDFLENIDHETDRLEHLISDLLDMTRLETGSLTLEPDWFHPGEIVASIEKEIESLCRAHVLKKIIEPDLPLLYVDCTRIGQVLVNLIENAAHFSPEGTVIILEIAENEGNIIFKVTDFGCGIPNNARSQIFNRFYRLKCNSNFSNRGTGLGLAICRGIIEAHNGSINFISKEGHGSTFFFQIPTKIQN</sequence>
<dbReference type="SMART" id="SM00388">
    <property type="entry name" value="HisKA"/>
    <property type="match status" value="1"/>
</dbReference>
<evidence type="ECO:0000256" key="3">
    <source>
        <dbReference type="ARBA" id="ARBA00022553"/>
    </source>
</evidence>
<accession>A0AAU8G7X5</accession>
<dbReference type="InterPro" id="IPR036097">
    <property type="entry name" value="HisK_dim/P_sf"/>
</dbReference>
<dbReference type="SMART" id="SM00091">
    <property type="entry name" value="PAS"/>
    <property type="match status" value="2"/>
</dbReference>
<dbReference type="InterPro" id="IPR003661">
    <property type="entry name" value="HisK_dim/P_dom"/>
</dbReference>
<dbReference type="CDD" id="cd00075">
    <property type="entry name" value="HATPase"/>
    <property type="match status" value="1"/>
</dbReference>
<name>A0AAU8G7X5_9CHLR</name>
<keyword evidence="3" id="KW-0597">Phosphoprotein</keyword>
<dbReference type="InterPro" id="IPR003594">
    <property type="entry name" value="HATPase_dom"/>
</dbReference>
<dbReference type="EC" id="2.7.13.3" evidence="2"/>
<dbReference type="Pfam" id="PF13426">
    <property type="entry name" value="PAS_9"/>
    <property type="match status" value="1"/>
</dbReference>
<dbReference type="RefSeq" id="WP_353714235.1">
    <property type="nucleotide sequence ID" value="NZ_CP159307.1"/>
</dbReference>
<dbReference type="Gene3D" id="3.30.450.20">
    <property type="entry name" value="PAS domain"/>
    <property type="match status" value="2"/>
</dbReference>
<feature type="domain" description="PAS" evidence="9">
    <location>
        <begin position="136"/>
        <end position="188"/>
    </location>
</feature>
<evidence type="ECO:0000256" key="6">
    <source>
        <dbReference type="ARBA" id="ARBA00023012"/>
    </source>
</evidence>
<evidence type="ECO:0000259" key="10">
    <source>
        <dbReference type="PROSITE" id="PS50113"/>
    </source>
</evidence>
<feature type="domain" description="Histidine kinase" evidence="8">
    <location>
        <begin position="282"/>
        <end position="499"/>
    </location>
</feature>
<dbReference type="AlphaFoldDB" id="A0AAU8G7X5"/>
<dbReference type="Pfam" id="PF02518">
    <property type="entry name" value="HATPase_c"/>
    <property type="match status" value="1"/>
</dbReference>
<keyword evidence="7" id="KW-0472">Membrane</keyword>
<dbReference type="PANTHER" id="PTHR43711">
    <property type="entry name" value="TWO-COMPONENT HISTIDINE KINASE"/>
    <property type="match status" value="1"/>
</dbReference>
<keyword evidence="5" id="KW-0418">Kinase</keyword>
<evidence type="ECO:0000259" key="9">
    <source>
        <dbReference type="PROSITE" id="PS50112"/>
    </source>
</evidence>
<dbReference type="EMBL" id="CP159307">
    <property type="protein sequence ID" value="XCH32973.1"/>
    <property type="molecule type" value="Genomic_DNA"/>
</dbReference>
<dbReference type="PROSITE" id="PS50109">
    <property type="entry name" value="HIS_KIN"/>
    <property type="match status" value="1"/>
</dbReference>
<reference evidence="11" key="1">
    <citation type="submission" date="2024-06" db="EMBL/GenBank/DDBJ databases">
        <title>A Novel Isolate, Dehalogenimonas sp. Strain 4OHTPN, Dechlorinates Aromatic 4 Hydroxy chlorothalonil by a Novel Reductive Dehalogenase.</title>
        <authorList>
            <person name="Liu G."/>
        </authorList>
    </citation>
    <scope>NUCLEOTIDE SEQUENCE</scope>
    <source>
        <strain evidence="11">4OHTPN</strain>
    </source>
</reference>
<comment type="catalytic activity">
    <reaction evidence="1">
        <text>ATP + protein L-histidine = ADP + protein N-phospho-L-histidine.</text>
        <dbReference type="EC" id="2.7.13.3"/>
    </reaction>
</comment>
<evidence type="ECO:0000259" key="8">
    <source>
        <dbReference type="PROSITE" id="PS50109"/>
    </source>
</evidence>
<dbReference type="InterPro" id="IPR004358">
    <property type="entry name" value="Sig_transdc_His_kin-like_C"/>
</dbReference>
<evidence type="ECO:0000256" key="1">
    <source>
        <dbReference type="ARBA" id="ARBA00000085"/>
    </source>
</evidence>
<proteinExistence type="predicted"/>
<dbReference type="PROSITE" id="PS50113">
    <property type="entry name" value="PAC"/>
    <property type="match status" value="1"/>
</dbReference>
<keyword evidence="6" id="KW-0902">Two-component regulatory system</keyword>